<keyword evidence="2" id="KW-0001">2Fe-2S</keyword>
<accession>A0ABU5DY09</accession>
<dbReference type="NCBIfam" id="NF004638">
    <property type="entry name" value="PRK05988.1"/>
    <property type="match status" value="1"/>
</dbReference>
<dbReference type="PANTHER" id="PTHR43342:SF1">
    <property type="entry name" value="BIFURCATING [FEFE] HYDROGENASE GAMMA SUBUNIT"/>
    <property type="match status" value="1"/>
</dbReference>
<dbReference type="Pfam" id="PF01257">
    <property type="entry name" value="2Fe-2S_thioredx"/>
    <property type="match status" value="1"/>
</dbReference>
<protein>
    <submittedName>
        <fullName evidence="7">Formate dehydrogenase subunit gamma</fullName>
    </submittedName>
</protein>
<dbReference type="Gene3D" id="1.10.10.1590">
    <property type="entry name" value="NADH-quinone oxidoreductase subunit E"/>
    <property type="match status" value="1"/>
</dbReference>
<evidence type="ECO:0000256" key="6">
    <source>
        <dbReference type="ARBA" id="ARBA00034078"/>
    </source>
</evidence>
<sequence length="159" mass="17301">MSGLAAARSWDAKAALSIVQEKKSLDGALMPILHALNDAFGYVDATVVPVIADELNLSRAEVHGVLTFYHDFRKAPAGRHVVKVCRAEACQSMAGRDLEEHIKKHLRVELGETTADKRITFEAVYCLGLCACAPSMMVDGKLHGRVTPAKFDKIAGELR</sequence>
<evidence type="ECO:0000256" key="3">
    <source>
        <dbReference type="ARBA" id="ARBA00022723"/>
    </source>
</evidence>
<dbReference type="CDD" id="cd03081">
    <property type="entry name" value="TRX_Fd_NuoE_FDH_gamma"/>
    <property type="match status" value="1"/>
</dbReference>
<proteinExistence type="inferred from homology"/>
<comment type="caution">
    <text evidence="7">The sequence shown here is derived from an EMBL/GenBank/DDBJ whole genome shotgun (WGS) entry which is preliminary data.</text>
</comment>
<dbReference type="RefSeq" id="WP_320500623.1">
    <property type="nucleotide sequence ID" value="NZ_JAXCLX010000001.1"/>
</dbReference>
<evidence type="ECO:0000313" key="8">
    <source>
        <dbReference type="Proteomes" id="UP001271769"/>
    </source>
</evidence>
<keyword evidence="5" id="KW-0411">Iron-sulfur</keyword>
<evidence type="ECO:0000256" key="5">
    <source>
        <dbReference type="ARBA" id="ARBA00023014"/>
    </source>
</evidence>
<dbReference type="SUPFAM" id="SSF52833">
    <property type="entry name" value="Thioredoxin-like"/>
    <property type="match status" value="1"/>
</dbReference>
<keyword evidence="8" id="KW-1185">Reference proteome</keyword>
<evidence type="ECO:0000256" key="1">
    <source>
        <dbReference type="ARBA" id="ARBA00010643"/>
    </source>
</evidence>
<name>A0ABU5DY09_9PROT</name>
<evidence type="ECO:0000256" key="2">
    <source>
        <dbReference type="ARBA" id="ARBA00022714"/>
    </source>
</evidence>
<keyword evidence="3" id="KW-0479">Metal-binding</keyword>
<evidence type="ECO:0000313" key="7">
    <source>
        <dbReference type="EMBL" id="MDY0872207.1"/>
    </source>
</evidence>
<organism evidence="7 8">
    <name type="scientific">Dongia rigui</name>
    <dbReference type="NCBI Taxonomy" id="940149"/>
    <lineage>
        <taxon>Bacteria</taxon>
        <taxon>Pseudomonadati</taxon>
        <taxon>Pseudomonadota</taxon>
        <taxon>Alphaproteobacteria</taxon>
        <taxon>Rhodospirillales</taxon>
        <taxon>Dongiaceae</taxon>
        <taxon>Dongia</taxon>
    </lineage>
</organism>
<dbReference type="InterPro" id="IPR028431">
    <property type="entry name" value="NADP_DH_HndA-like"/>
</dbReference>
<comment type="similarity">
    <text evidence="1">Belongs to the complex I 24 kDa subunit family.</text>
</comment>
<dbReference type="Proteomes" id="UP001271769">
    <property type="component" value="Unassembled WGS sequence"/>
</dbReference>
<comment type="cofactor">
    <cofactor evidence="6">
        <name>[2Fe-2S] cluster</name>
        <dbReference type="ChEBI" id="CHEBI:190135"/>
    </cofactor>
</comment>
<dbReference type="InterPro" id="IPR002023">
    <property type="entry name" value="NuoE-like"/>
</dbReference>
<dbReference type="PANTHER" id="PTHR43342">
    <property type="entry name" value="NADH-QUINONE OXIDOREDUCTASE, E SUBUNIT"/>
    <property type="match status" value="1"/>
</dbReference>
<gene>
    <name evidence="7" type="ORF">SMD31_09745</name>
</gene>
<evidence type="ECO:0000256" key="4">
    <source>
        <dbReference type="ARBA" id="ARBA00023004"/>
    </source>
</evidence>
<dbReference type="InterPro" id="IPR036249">
    <property type="entry name" value="Thioredoxin-like_sf"/>
</dbReference>
<keyword evidence="4" id="KW-0408">Iron</keyword>
<dbReference type="InterPro" id="IPR041921">
    <property type="entry name" value="NuoE_N"/>
</dbReference>
<dbReference type="EMBL" id="JAXCLX010000001">
    <property type="protein sequence ID" value="MDY0872207.1"/>
    <property type="molecule type" value="Genomic_DNA"/>
</dbReference>
<dbReference type="Gene3D" id="3.40.30.10">
    <property type="entry name" value="Glutaredoxin"/>
    <property type="match status" value="1"/>
</dbReference>
<reference evidence="7 8" key="1">
    <citation type="journal article" date="2013" name="Antonie Van Leeuwenhoek">
        <title>Dongia rigui sp. nov., isolated from freshwater of a large wetland in Korea.</title>
        <authorList>
            <person name="Baik K.S."/>
            <person name="Hwang Y.M."/>
            <person name="Choi J.S."/>
            <person name="Kwon J."/>
            <person name="Seong C.N."/>
        </authorList>
    </citation>
    <scope>NUCLEOTIDE SEQUENCE [LARGE SCALE GENOMIC DNA]</scope>
    <source>
        <strain evidence="7 8">04SU4-P</strain>
    </source>
</reference>
<dbReference type="PIRSF" id="PIRSF000216">
    <property type="entry name" value="NADH_DH_24kDa"/>
    <property type="match status" value="1"/>
</dbReference>